<feature type="compositionally biased region" description="Polar residues" evidence="1">
    <location>
        <begin position="24"/>
        <end position="52"/>
    </location>
</feature>
<sequence>MQPHFNHPRIPNNSVFEKPHSHTHQSVYQSLPNSPRQTTGPPQHQLLSKQSE</sequence>
<dbReference type="AlphaFoldDB" id="A0A2N5UY85"/>
<protein>
    <submittedName>
        <fullName evidence="2">Uncharacterized protein</fullName>
    </submittedName>
</protein>
<gene>
    <name evidence="2" type="ORF">PCASD_08518</name>
</gene>
<name>A0A2N5UY85_9BASI</name>
<dbReference type="EMBL" id="PGCI01000076">
    <property type="protein sequence ID" value="PLW42667.1"/>
    <property type="molecule type" value="Genomic_DNA"/>
</dbReference>
<proteinExistence type="predicted"/>
<dbReference type="Proteomes" id="UP000235392">
    <property type="component" value="Unassembled WGS sequence"/>
</dbReference>
<reference evidence="2 3" key="1">
    <citation type="submission" date="2017-11" db="EMBL/GenBank/DDBJ databases">
        <title>De novo assembly and phasing of dikaryotic genomes from two isolates of Puccinia coronata f. sp. avenae, the causal agent of oat crown rust.</title>
        <authorList>
            <person name="Miller M.E."/>
            <person name="Zhang Y."/>
            <person name="Omidvar V."/>
            <person name="Sperschneider J."/>
            <person name="Schwessinger B."/>
            <person name="Raley C."/>
            <person name="Palmer J.M."/>
            <person name="Garnica D."/>
            <person name="Upadhyaya N."/>
            <person name="Rathjen J."/>
            <person name="Taylor J.M."/>
            <person name="Park R.F."/>
            <person name="Dodds P.N."/>
            <person name="Hirsch C.D."/>
            <person name="Kianian S.F."/>
            <person name="Figueroa M."/>
        </authorList>
    </citation>
    <scope>NUCLEOTIDE SEQUENCE [LARGE SCALE GENOMIC DNA]</scope>
    <source>
        <strain evidence="2">12SD80</strain>
    </source>
</reference>
<evidence type="ECO:0000313" key="3">
    <source>
        <dbReference type="Proteomes" id="UP000235392"/>
    </source>
</evidence>
<evidence type="ECO:0000256" key="1">
    <source>
        <dbReference type="SAM" id="MobiDB-lite"/>
    </source>
</evidence>
<feature type="region of interest" description="Disordered" evidence="1">
    <location>
        <begin position="1"/>
        <end position="52"/>
    </location>
</feature>
<organism evidence="2 3">
    <name type="scientific">Puccinia coronata f. sp. avenae</name>
    <dbReference type="NCBI Taxonomy" id="200324"/>
    <lineage>
        <taxon>Eukaryota</taxon>
        <taxon>Fungi</taxon>
        <taxon>Dikarya</taxon>
        <taxon>Basidiomycota</taxon>
        <taxon>Pucciniomycotina</taxon>
        <taxon>Pucciniomycetes</taxon>
        <taxon>Pucciniales</taxon>
        <taxon>Pucciniaceae</taxon>
        <taxon>Puccinia</taxon>
    </lineage>
</organism>
<evidence type="ECO:0000313" key="2">
    <source>
        <dbReference type="EMBL" id="PLW42667.1"/>
    </source>
</evidence>
<accession>A0A2N5UY85</accession>
<comment type="caution">
    <text evidence="2">The sequence shown here is derived from an EMBL/GenBank/DDBJ whole genome shotgun (WGS) entry which is preliminary data.</text>
</comment>